<dbReference type="SMART" id="SM00953">
    <property type="entry name" value="RES"/>
    <property type="match status" value="1"/>
</dbReference>
<dbReference type="Pfam" id="PF08808">
    <property type="entry name" value="RES"/>
    <property type="match status" value="1"/>
</dbReference>
<dbReference type="InterPro" id="IPR014914">
    <property type="entry name" value="RES_dom"/>
</dbReference>
<reference evidence="2" key="1">
    <citation type="journal article" date="2015" name="Nature">
        <title>Complex archaea that bridge the gap between prokaryotes and eukaryotes.</title>
        <authorList>
            <person name="Spang A."/>
            <person name="Saw J.H."/>
            <person name="Jorgensen S.L."/>
            <person name="Zaremba-Niedzwiedzka K."/>
            <person name="Martijn J."/>
            <person name="Lind A.E."/>
            <person name="van Eijk R."/>
            <person name="Schleper C."/>
            <person name="Guy L."/>
            <person name="Ettema T.J."/>
        </authorList>
    </citation>
    <scope>NUCLEOTIDE SEQUENCE</scope>
</reference>
<organism evidence="2">
    <name type="scientific">marine sediment metagenome</name>
    <dbReference type="NCBI Taxonomy" id="412755"/>
    <lineage>
        <taxon>unclassified sequences</taxon>
        <taxon>metagenomes</taxon>
        <taxon>ecological metagenomes</taxon>
    </lineage>
</organism>
<accession>A0A0F9T7M2</accession>
<evidence type="ECO:0000259" key="1">
    <source>
        <dbReference type="SMART" id="SM00953"/>
    </source>
</evidence>
<dbReference type="AlphaFoldDB" id="A0A0F9T7M2"/>
<gene>
    <name evidence="2" type="ORF">LCGC14_0762890</name>
</gene>
<evidence type="ECO:0000313" key="2">
    <source>
        <dbReference type="EMBL" id="KKN37493.1"/>
    </source>
</evidence>
<protein>
    <recommendedName>
        <fullName evidence="1">RES domain-containing protein</fullName>
    </recommendedName>
</protein>
<name>A0A0F9T7M2_9ZZZZ</name>
<dbReference type="EMBL" id="LAZR01001890">
    <property type="protein sequence ID" value="KKN37493.1"/>
    <property type="molecule type" value="Genomic_DNA"/>
</dbReference>
<comment type="caution">
    <text evidence="2">The sequence shown here is derived from an EMBL/GenBank/DDBJ whole genome shotgun (WGS) entry which is preliminary data.</text>
</comment>
<feature type="domain" description="RES" evidence="1">
    <location>
        <begin position="11"/>
        <end position="138"/>
    </location>
</feature>
<proteinExistence type="predicted"/>
<sequence length="150" mass="17651">MKVYRITTAKYAKELIASGAPNRWNEENQYVVYAAESRALAVLEMVAHRSAKMRKDDFKILTIHLPEAKKFMEEIPEHGLPPNWRTVKAYDQLQRLGSQWYRTKSKLALRIPSVLVDGEYNYMVNTVHPDFTEHVRLESSEDFRWDPRLL</sequence>